<evidence type="ECO:0000313" key="3">
    <source>
        <dbReference type="EMBL" id="RWS01889.1"/>
    </source>
</evidence>
<keyword evidence="1" id="KW-1015">Disulfide bond</keyword>
<evidence type="ECO:0000256" key="2">
    <source>
        <dbReference type="SAM" id="SignalP"/>
    </source>
</evidence>
<dbReference type="AlphaFoldDB" id="A0A3S3Q1X2"/>
<gene>
    <name evidence="3" type="ORF">B4U79_16671</name>
</gene>
<accession>A0A3S3Q1X2</accession>
<organism evidence="3 4">
    <name type="scientific">Dinothrombium tinctorium</name>
    <dbReference type="NCBI Taxonomy" id="1965070"/>
    <lineage>
        <taxon>Eukaryota</taxon>
        <taxon>Metazoa</taxon>
        <taxon>Ecdysozoa</taxon>
        <taxon>Arthropoda</taxon>
        <taxon>Chelicerata</taxon>
        <taxon>Arachnida</taxon>
        <taxon>Acari</taxon>
        <taxon>Acariformes</taxon>
        <taxon>Trombidiformes</taxon>
        <taxon>Prostigmata</taxon>
        <taxon>Anystina</taxon>
        <taxon>Parasitengona</taxon>
        <taxon>Trombidioidea</taxon>
        <taxon>Trombidiidae</taxon>
        <taxon>Dinothrombium</taxon>
    </lineage>
</organism>
<evidence type="ECO:0008006" key="5">
    <source>
        <dbReference type="Google" id="ProtNLM"/>
    </source>
</evidence>
<comment type="caution">
    <text evidence="3">The sequence shown here is derived from an EMBL/GenBank/DDBJ whole genome shotgun (WGS) entry which is preliminary data.</text>
</comment>
<proteinExistence type="predicted"/>
<feature type="signal peptide" evidence="2">
    <location>
        <begin position="1"/>
        <end position="18"/>
    </location>
</feature>
<sequence>MFIFEINILMHLMLQVLCDCGQPYLPIGISQNDQFQITYPEGTERVFKCHEPYEMVTWGTPKGFFYPFYASKSVKIICNSGKWIGKVPRCDSVHKFPKHCI</sequence>
<dbReference type="Proteomes" id="UP000285301">
    <property type="component" value="Unassembled WGS sequence"/>
</dbReference>
<dbReference type="Gene3D" id="2.10.70.10">
    <property type="entry name" value="Complement Module, domain 1"/>
    <property type="match status" value="1"/>
</dbReference>
<name>A0A3S3Q1X2_9ACAR</name>
<dbReference type="EMBL" id="NCKU01008443">
    <property type="protein sequence ID" value="RWS01889.1"/>
    <property type="molecule type" value="Genomic_DNA"/>
</dbReference>
<reference evidence="3 4" key="1">
    <citation type="journal article" date="2018" name="Gigascience">
        <title>Genomes of trombidid mites reveal novel predicted allergens and laterally-transferred genes associated with secondary metabolism.</title>
        <authorList>
            <person name="Dong X."/>
            <person name="Chaisiri K."/>
            <person name="Xia D."/>
            <person name="Armstrong S.D."/>
            <person name="Fang Y."/>
            <person name="Donnelly M.J."/>
            <person name="Kadowaki T."/>
            <person name="McGarry J.W."/>
            <person name="Darby A.C."/>
            <person name="Makepeace B.L."/>
        </authorList>
    </citation>
    <scope>NUCLEOTIDE SEQUENCE [LARGE SCALE GENOMIC DNA]</scope>
    <source>
        <strain evidence="3">UoL-WK</strain>
    </source>
</reference>
<keyword evidence="4" id="KW-1185">Reference proteome</keyword>
<evidence type="ECO:0000313" key="4">
    <source>
        <dbReference type="Proteomes" id="UP000285301"/>
    </source>
</evidence>
<dbReference type="SUPFAM" id="SSF57535">
    <property type="entry name" value="Complement control module/SCR domain"/>
    <property type="match status" value="1"/>
</dbReference>
<feature type="chain" id="PRO_5018532256" description="Sushi domain-containing protein" evidence="2">
    <location>
        <begin position="19"/>
        <end position="101"/>
    </location>
</feature>
<keyword evidence="2" id="KW-0732">Signal</keyword>
<protein>
    <recommendedName>
        <fullName evidence="5">Sushi domain-containing protein</fullName>
    </recommendedName>
</protein>
<evidence type="ECO:0000256" key="1">
    <source>
        <dbReference type="ARBA" id="ARBA00023157"/>
    </source>
</evidence>
<dbReference type="InterPro" id="IPR035976">
    <property type="entry name" value="Sushi/SCR/CCP_sf"/>
</dbReference>